<evidence type="ECO:0000313" key="2">
    <source>
        <dbReference type="Proteomes" id="UP000499080"/>
    </source>
</evidence>
<dbReference type="SUPFAM" id="SSF56672">
    <property type="entry name" value="DNA/RNA polymerases"/>
    <property type="match status" value="1"/>
</dbReference>
<protein>
    <submittedName>
        <fullName evidence="1">Uncharacterized protein</fullName>
    </submittedName>
</protein>
<dbReference type="InterPro" id="IPR043128">
    <property type="entry name" value="Rev_trsase/Diguanyl_cyclase"/>
</dbReference>
<proteinExistence type="predicted"/>
<name>A0A4Y2KZ48_ARAVE</name>
<accession>A0A4Y2KZ48</accession>
<dbReference type="GO" id="GO:0071897">
    <property type="term" value="P:DNA biosynthetic process"/>
    <property type="evidence" value="ECO:0007669"/>
    <property type="project" value="UniProtKB-ARBA"/>
</dbReference>
<dbReference type="InterPro" id="IPR043502">
    <property type="entry name" value="DNA/RNA_pol_sf"/>
</dbReference>
<sequence length="171" mass="19549">MVFFPKIYLTRAYHQIPMHPGDVPKTAITTPFGLWEVLFMPFGLACASETEYGIRINVAKCVLSVQELSFLGYLVNEHGIRPTPEKVPPIVNYNHQETVKVFRRYLRLLNYYSKNISQVAHVQTLISDYLKGPSTSDGNEITWTKKSIKAFENSKQQLTKATLLFHPSLDD</sequence>
<dbReference type="PANTHER" id="PTHR37984">
    <property type="entry name" value="PROTEIN CBG26694"/>
    <property type="match status" value="1"/>
</dbReference>
<dbReference type="Gene3D" id="3.30.70.270">
    <property type="match status" value="2"/>
</dbReference>
<dbReference type="EMBL" id="BGPR01005177">
    <property type="protein sequence ID" value="GBN07674.1"/>
    <property type="molecule type" value="Genomic_DNA"/>
</dbReference>
<dbReference type="InterPro" id="IPR050951">
    <property type="entry name" value="Retrovirus_Pol_polyprotein"/>
</dbReference>
<comment type="caution">
    <text evidence="1">The sequence shown here is derived from an EMBL/GenBank/DDBJ whole genome shotgun (WGS) entry which is preliminary data.</text>
</comment>
<dbReference type="PANTHER" id="PTHR37984:SF5">
    <property type="entry name" value="PROTEIN NYNRIN-LIKE"/>
    <property type="match status" value="1"/>
</dbReference>
<gene>
    <name evidence="1" type="ORF">AVEN_168869_1</name>
</gene>
<dbReference type="Proteomes" id="UP000499080">
    <property type="component" value="Unassembled WGS sequence"/>
</dbReference>
<dbReference type="AlphaFoldDB" id="A0A4Y2KZ48"/>
<organism evidence="1 2">
    <name type="scientific">Araneus ventricosus</name>
    <name type="common">Orbweaver spider</name>
    <name type="synonym">Epeira ventricosa</name>
    <dbReference type="NCBI Taxonomy" id="182803"/>
    <lineage>
        <taxon>Eukaryota</taxon>
        <taxon>Metazoa</taxon>
        <taxon>Ecdysozoa</taxon>
        <taxon>Arthropoda</taxon>
        <taxon>Chelicerata</taxon>
        <taxon>Arachnida</taxon>
        <taxon>Araneae</taxon>
        <taxon>Araneomorphae</taxon>
        <taxon>Entelegynae</taxon>
        <taxon>Araneoidea</taxon>
        <taxon>Araneidae</taxon>
        <taxon>Araneus</taxon>
    </lineage>
</organism>
<keyword evidence="2" id="KW-1185">Reference proteome</keyword>
<dbReference type="OrthoDB" id="41323at2759"/>
<reference evidence="1 2" key="1">
    <citation type="journal article" date="2019" name="Sci. Rep.">
        <title>Orb-weaving spider Araneus ventricosus genome elucidates the spidroin gene catalogue.</title>
        <authorList>
            <person name="Kono N."/>
            <person name="Nakamura H."/>
            <person name="Ohtoshi R."/>
            <person name="Moran D.A.P."/>
            <person name="Shinohara A."/>
            <person name="Yoshida Y."/>
            <person name="Fujiwara M."/>
            <person name="Mori M."/>
            <person name="Tomita M."/>
            <person name="Arakawa K."/>
        </authorList>
    </citation>
    <scope>NUCLEOTIDE SEQUENCE [LARGE SCALE GENOMIC DNA]</scope>
</reference>
<dbReference type="Gene3D" id="3.10.10.10">
    <property type="entry name" value="HIV Type 1 Reverse Transcriptase, subunit A, domain 1"/>
    <property type="match status" value="1"/>
</dbReference>
<evidence type="ECO:0000313" key="1">
    <source>
        <dbReference type="EMBL" id="GBN07674.1"/>
    </source>
</evidence>